<sequence>MDKKLVTDLRSELLDSRFGAKSISTIAESKRFPLHEMRDDVAFQIINDELYLDGNARQNLATFCQTWDDENVHKLMDLSINKNWIDKEEYPQSAAIDLRCVNMVADLWHAPAPKNGQAVGTNTIGSSEACMLGGMAMKWRWRKRMEAAGKPTDKPNLVCGPVQICWHKFARYWDVELREIPMRPGQLFMDPKRMIEACDENTIGVVPTFGVTYTGNYEFPQPLHDALDKFQADTGIDIDMHIDAASGGFLAPFVAPDIVWDFRLPRVKSISASGHKFGLAPLGCGWVIWRDEEALPQELVFNVDYLGGQIGTFAINFSRPAGQVIAQYYEFLRLGREGYTKVQNASYQVAAYLADEIAKLGPYEFICTGRPDEGIPAVCFKLKDGEDPGYTLYDLSERLRLRGWQVPAFTLGGEATDIVVMRIMCRRGFEMDFAELLLEDYKASLKYLSDHPKLQGIAQQNSFKTYLITFNGKRLSRNEPVSGQFPKSVHWH</sequence>
<dbReference type="FunFam" id="4.10.280.50:FF:000001">
    <property type="entry name" value="Glutamate decarboxylase"/>
    <property type="match status" value="1"/>
</dbReference>
<organism evidence="12 13">
    <name type="scientific">Escherichia coli</name>
    <dbReference type="NCBI Taxonomy" id="562"/>
    <lineage>
        <taxon>Bacteria</taxon>
        <taxon>Pseudomonadati</taxon>
        <taxon>Pseudomonadota</taxon>
        <taxon>Gammaproteobacteria</taxon>
        <taxon>Enterobacterales</taxon>
        <taxon>Enterobacteriaceae</taxon>
        <taxon>Escherichia</taxon>
    </lineage>
</organism>
<dbReference type="EC" id="4.1.1.15" evidence="3 11"/>
<dbReference type="SUPFAM" id="SSF53383">
    <property type="entry name" value="PLP-dependent transferases"/>
    <property type="match status" value="1"/>
</dbReference>
<comment type="function">
    <text evidence="7">Converts glutamate to gamma-aminobutyrate (GABA), consuming one intracellular proton in the reaction. The gad system helps to maintain a near-neutral intracellular pH when cells are exposed to extremely acidic conditions. The ability to survive transit through the acidic conditions of the stomach is essential for successful colonization of the mammalian host by commensal and pathogenic bacteria.</text>
</comment>
<gene>
    <name evidence="12" type="primary">gadB_2</name>
    <name evidence="12" type="ORF">NCTC9077_03147</name>
</gene>
<dbReference type="Proteomes" id="UP000254495">
    <property type="component" value="Unassembled WGS sequence"/>
</dbReference>
<evidence type="ECO:0000256" key="7">
    <source>
        <dbReference type="ARBA" id="ARBA00024984"/>
    </source>
</evidence>
<dbReference type="GO" id="GO:0004351">
    <property type="term" value="F:glutamate decarboxylase activity"/>
    <property type="evidence" value="ECO:0007669"/>
    <property type="project" value="UniProtKB-EC"/>
</dbReference>
<dbReference type="InterPro" id="IPR015421">
    <property type="entry name" value="PyrdxlP-dep_Trfase_major"/>
</dbReference>
<name>A0A376VIR8_ECOLX</name>
<dbReference type="Gene3D" id="4.10.280.50">
    <property type="match status" value="1"/>
</dbReference>
<evidence type="ECO:0000256" key="2">
    <source>
        <dbReference type="ARBA" id="ARBA00009533"/>
    </source>
</evidence>
<dbReference type="FunFam" id="3.40.640.10:FF:000017">
    <property type="entry name" value="Glutamate decarboxylase"/>
    <property type="match status" value="1"/>
</dbReference>
<evidence type="ECO:0000256" key="5">
    <source>
        <dbReference type="ARBA" id="ARBA00022898"/>
    </source>
</evidence>
<dbReference type="Gene3D" id="3.90.1150.160">
    <property type="match status" value="1"/>
</dbReference>
<feature type="modified residue" description="N6-(pyridoxal phosphate)lysine" evidence="9">
    <location>
        <position position="276"/>
    </location>
</feature>
<evidence type="ECO:0000256" key="1">
    <source>
        <dbReference type="ARBA" id="ARBA00001933"/>
    </source>
</evidence>
<dbReference type="Gene3D" id="3.40.640.10">
    <property type="entry name" value="Type I PLP-dependent aspartate aminotransferase-like (Major domain)"/>
    <property type="match status" value="1"/>
</dbReference>
<comment type="catalytic activity">
    <reaction evidence="8 11">
        <text>L-glutamate + H(+) = 4-aminobutanoate + CO2</text>
        <dbReference type="Rhea" id="RHEA:17785"/>
        <dbReference type="ChEBI" id="CHEBI:15378"/>
        <dbReference type="ChEBI" id="CHEBI:16526"/>
        <dbReference type="ChEBI" id="CHEBI:29985"/>
        <dbReference type="ChEBI" id="CHEBI:59888"/>
        <dbReference type="EC" id="4.1.1.15"/>
    </reaction>
</comment>
<dbReference type="NCBIfam" id="TIGR01788">
    <property type="entry name" value="Glu-decarb-GAD"/>
    <property type="match status" value="1"/>
</dbReference>
<comment type="cofactor">
    <cofactor evidence="1 9 10">
        <name>pyridoxal 5'-phosphate</name>
        <dbReference type="ChEBI" id="CHEBI:597326"/>
    </cofactor>
</comment>
<dbReference type="EMBL" id="UGCU01000001">
    <property type="protein sequence ID" value="STJ11433.1"/>
    <property type="molecule type" value="Genomic_DNA"/>
</dbReference>
<evidence type="ECO:0000256" key="10">
    <source>
        <dbReference type="RuleBase" id="RU000382"/>
    </source>
</evidence>
<dbReference type="PANTHER" id="PTHR43321:SF3">
    <property type="entry name" value="GLUTAMATE DECARBOXYLASE"/>
    <property type="match status" value="1"/>
</dbReference>
<evidence type="ECO:0000256" key="4">
    <source>
        <dbReference type="ARBA" id="ARBA00022793"/>
    </source>
</evidence>
<dbReference type="GO" id="GO:0030170">
    <property type="term" value="F:pyridoxal phosphate binding"/>
    <property type="evidence" value="ECO:0007669"/>
    <property type="project" value="InterPro"/>
</dbReference>
<dbReference type="GO" id="GO:0051454">
    <property type="term" value="P:intracellular pH elevation"/>
    <property type="evidence" value="ECO:0007669"/>
    <property type="project" value="UniProtKB-ARBA"/>
</dbReference>
<comment type="similarity">
    <text evidence="2 10">Belongs to the group II decarboxylase family.</text>
</comment>
<evidence type="ECO:0000256" key="9">
    <source>
        <dbReference type="PIRSR" id="PIRSR602129-50"/>
    </source>
</evidence>
<dbReference type="GO" id="GO:0005829">
    <property type="term" value="C:cytosol"/>
    <property type="evidence" value="ECO:0007669"/>
    <property type="project" value="TreeGrafter"/>
</dbReference>
<evidence type="ECO:0000256" key="6">
    <source>
        <dbReference type="ARBA" id="ARBA00023239"/>
    </source>
</evidence>
<keyword evidence="4 11" id="KW-0210">Decarboxylase</keyword>
<evidence type="ECO:0000313" key="13">
    <source>
        <dbReference type="Proteomes" id="UP000254495"/>
    </source>
</evidence>
<dbReference type="Pfam" id="PF00282">
    <property type="entry name" value="Pyridoxal_deC"/>
    <property type="match status" value="1"/>
</dbReference>
<dbReference type="InterPro" id="IPR021115">
    <property type="entry name" value="Pyridoxal-P_BS"/>
</dbReference>
<dbReference type="PROSITE" id="PS00392">
    <property type="entry name" value="DDC_GAD_HDC_YDC"/>
    <property type="match status" value="1"/>
</dbReference>
<dbReference type="InterPro" id="IPR002129">
    <property type="entry name" value="PyrdxlP-dep_de-COase"/>
</dbReference>
<proteinExistence type="inferred from homology"/>
<dbReference type="FunFam" id="3.90.1150.160:FF:000002">
    <property type="entry name" value="Glutamate decarboxylase"/>
    <property type="match status" value="1"/>
</dbReference>
<dbReference type="InterPro" id="IPR015424">
    <property type="entry name" value="PyrdxlP-dep_Trfase"/>
</dbReference>
<accession>A0A376VIR8</accession>
<dbReference type="PANTHER" id="PTHR43321">
    <property type="entry name" value="GLUTAMATE DECARBOXYLASE"/>
    <property type="match status" value="1"/>
</dbReference>
<reference evidence="12 13" key="1">
    <citation type="submission" date="2018-06" db="EMBL/GenBank/DDBJ databases">
        <authorList>
            <consortium name="Pathogen Informatics"/>
            <person name="Doyle S."/>
        </authorList>
    </citation>
    <scope>NUCLEOTIDE SEQUENCE [LARGE SCALE GENOMIC DNA]</scope>
    <source>
        <strain evidence="12 13">NCTC9077</strain>
    </source>
</reference>
<dbReference type="CDD" id="cd06450">
    <property type="entry name" value="DOPA_deC_like"/>
    <property type="match status" value="1"/>
</dbReference>
<protein>
    <recommendedName>
        <fullName evidence="3 11">Glutamate decarboxylase</fullName>
        <ecNumber evidence="3 11">4.1.1.15</ecNumber>
    </recommendedName>
</protein>
<keyword evidence="6 10" id="KW-0456">Lyase</keyword>
<evidence type="ECO:0000256" key="3">
    <source>
        <dbReference type="ARBA" id="ARBA00012421"/>
    </source>
</evidence>
<evidence type="ECO:0000256" key="8">
    <source>
        <dbReference type="ARBA" id="ARBA00048868"/>
    </source>
</evidence>
<evidence type="ECO:0000256" key="11">
    <source>
        <dbReference type="RuleBase" id="RU361171"/>
    </source>
</evidence>
<dbReference type="GO" id="GO:0006538">
    <property type="term" value="P:L-glutamate catabolic process"/>
    <property type="evidence" value="ECO:0007669"/>
    <property type="project" value="TreeGrafter"/>
</dbReference>
<keyword evidence="5 9" id="KW-0663">Pyridoxal phosphate</keyword>
<dbReference type="AlphaFoldDB" id="A0A376VIR8"/>
<evidence type="ECO:0000313" key="12">
    <source>
        <dbReference type="EMBL" id="STJ11433.1"/>
    </source>
</evidence>
<dbReference type="InterPro" id="IPR010107">
    <property type="entry name" value="Glutamate_decarboxylase"/>
</dbReference>